<dbReference type="AlphaFoldDB" id="A0A0A9C5K7"/>
<organism evidence="1">
    <name type="scientific">Arundo donax</name>
    <name type="common">Giant reed</name>
    <name type="synonym">Donax arundinaceus</name>
    <dbReference type="NCBI Taxonomy" id="35708"/>
    <lineage>
        <taxon>Eukaryota</taxon>
        <taxon>Viridiplantae</taxon>
        <taxon>Streptophyta</taxon>
        <taxon>Embryophyta</taxon>
        <taxon>Tracheophyta</taxon>
        <taxon>Spermatophyta</taxon>
        <taxon>Magnoliopsida</taxon>
        <taxon>Liliopsida</taxon>
        <taxon>Poales</taxon>
        <taxon>Poaceae</taxon>
        <taxon>PACMAD clade</taxon>
        <taxon>Arundinoideae</taxon>
        <taxon>Arundineae</taxon>
        <taxon>Arundo</taxon>
    </lineage>
</organism>
<reference evidence="1" key="2">
    <citation type="journal article" date="2015" name="Data Brief">
        <title>Shoot transcriptome of the giant reed, Arundo donax.</title>
        <authorList>
            <person name="Barrero R.A."/>
            <person name="Guerrero F.D."/>
            <person name="Moolhuijzen P."/>
            <person name="Goolsby J.A."/>
            <person name="Tidwell J."/>
            <person name="Bellgard S.E."/>
            <person name="Bellgard M.I."/>
        </authorList>
    </citation>
    <scope>NUCLEOTIDE SEQUENCE</scope>
    <source>
        <tissue evidence="1">Shoot tissue taken approximately 20 cm above the soil surface</tissue>
    </source>
</reference>
<reference evidence="1" key="1">
    <citation type="submission" date="2014-09" db="EMBL/GenBank/DDBJ databases">
        <authorList>
            <person name="Magalhaes I.L.F."/>
            <person name="Oliveira U."/>
            <person name="Santos F.R."/>
            <person name="Vidigal T.H.D.A."/>
            <person name="Brescovit A.D."/>
            <person name="Santos A.J."/>
        </authorList>
    </citation>
    <scope>NUCLEOTIDE SEQUENCE</scope>
    <source>
        <tissue evidence="1">Shoot tissue taken approximately 20 cm above the soil surface</tissue>
    </source>
</reference>
<name>A0A0A9C5K7_ARUDO</name>
<sequence>MNFELFYLTILSASVVVVDVTT</sequence>
<evidence type="ECO:0000313" key="1">
    <source>
        <dbReference type="EMBL" id="JAD68665.1"/>
    </source>
</evidence>
<proteinExistence type="predicted"/>
<dbReference type="EMBL" id="GBRH01229230">
    <property type="protein sequence ID" value="JAD68665.1"/>
    <property type="molecule type" value="Transcribed_RNA"/>
</dbReference>
<protein>
    <submittedName>
        <fullName evidence="1">Uncharacterized protein</fullName>
    </submittedName>
</protein>
<accession>A0A0A9C5K7</accession>